<accession>A0A6S7KRC1</accession>
<dbReference type="EMBL" id="CACRXK020012246">
    <property type="protein sequence ID" value="CAB4022968.1"/>
    <property type="molecule type" value="Genomic_DNA"/>
</dbReference>
<dbReference type="PANTHER" id="PTHR47331">
    <property type="entry name" value="PHD-TYPE DOMAIN-CONTAINING PROTEIN"/>
    <property type="match status" value="1"/>
</dbReference>
<proteinExistence type="predicted"/>
<dbReference type="OrthoDB" id="6283219at2759"/>
<gene>
    <name evidence="1" type="ORF">PACLA_8A080586</name>
</gene>
<sequence>MHLAGNAKRAVGGLGSQGKMYATALKTLKEQFGQPSVIARAYINKLVDASEIQNNDRQALQQLSFDFANCVATLKQINHVADVNATDNLRNIIKRLPDHMIDQWKAVASDLREKGETPPNSNAKFSTQTAHPVAEPCEKLCEIVADTKAAIEPELYVSSHHTCDCNPCGNDIKNVKLDIEDLQKQISSINNVIDSTNGIIKSISEILLPGDGGVLLMIAELRLRELRTKLLEAESERDSLKQQKYSLDTQDTSQCNDTIENQRRLSSKTIPIDETTGTRHENNTDISLNNGKSHVSASNSALQNIPVPAITTLKALTTMSLALSKNNPENWLGKQPLLEGKHKTSCTLKSAKQNISQTSTMKTTDARMTANAIKTPIQPTSKNTKHKCLPVDWMERLPLIEGKPKLQPVQRPNNISCPESYKNDNYFLKLNWKKRTSLTRSRCHKQDWINHLKLVHRTMKR</sequence>
<dbReference type="Pfam" id="PF03564">
    <property type="entry name" value="DUF1759"/>
    <property type="match status" value="1"/>
</dbReference>
<evidence type="ECO:0000313" key="2">
    <source>
        <dbReference type="Proteomes" id="UP001152795"/>
    </source>
</evidence>
<keyword evidence="2" id="KW-1185">Reference proteome</keyword>
<dbReference type="InterPro" id="IPR005312">
    <property type="entry name" value="DUF1759"/>
</dbReference>
<evidence type="ECO:0000313" key="1">
    <source>
        <dbReference type="EMBL" id="CAB4022968.1"/>
    </source>
</evidence>
<comment type="caution">
    <text evidence="1">The sequence shown here is derived from an EMBL/GenBank/DDBJ whole genome shotgun (WGS) entry which is preliminary data.</text>
</comment>
<reference evidence="1" key="1">
    <citation type="submission" date="2020-04" db="EMBL/GenBank/DDBJ databases">
        <authorList>
            <person name="Alioto T."/>
            <person name="Alioto T."/>
            <person name="Gomez Garrido J."/>
        </authorList>
    </citation>
    <scope>NUCLEOTIDE SEQUENCE</scope>
    <source>
        <strain evidence="1">A484AB</strain>
    </source>
</reference>
<dbReference type="AlphaFoldDB" id="A0A6S7KRC1"/>
<protein>
    <submittedName>
        <fullName evidence="1">Uncharacterized protein</fullName>
    </submittedName>
</protein>
<organism evidence="1 2">
    <name type="scientific">Paramuricea clavata</name>
    <name type="common">Red gorgonian</name>
    <name type="synonym">Violescent sea-whip</name>
    <dbReference type="NCBI Taxonomy" id="317549"/>
    <lineage>
        <taxon>Eukaryota</taxon>
        <taxon>Metazoa</taxon>
        <taxon>Cnidaria</taxon>
        <taxon>Anthozoa</taxon>
        <taxon>Octocorallia</taxon>
        <taxon>Malacalcyonacea</taxon>
        <taxon>Plexauridae</taxon>
        <taxon>Paramuricea</taxon>
    </lineage>
</organism>
<name>A0A6S7KRC1_PARCT</name>
<dbReference type="Proteomes" id="UP001152795">
    <property type="component" value="Unassembled WGS sequence"/>
</dbReference>